<keyword evidence="7" id="KW-0732">Signal</keyword>
<evidence type="ECO:0000256" key="3">
    <source>
        <dbReference type="ARBA" id="ARBA00022833"/>
    </source>
</evidence>
<feature type="signal peptide" evidence="7">
    <location>
        <begin position="1"/>
        <end position="16"/>
    </location>
</feature>
<comment type="caution">
    <text evidence="9">The sequence shown here is derived from an EMBL/GenBank/DDBJ whole genome shotgun (WGS) entry which is preliminary data.</text>
</comment>
<keyword evidence="6" id="KW-0812">Transmembrane</keyword>
<dbReference type="OrthoDB" id="8062037at2759"/>
<name>A0A5B0NF59_PUCGR</name>
<feature type="chain" id="PRO_5022796268" description="RING-type domain-containing protein" evidence="7">
    <location>
        <begin position="17"/>
        <end position="295"/>
    </location>
</feature>
<sequence>MLTWLFCLLLIEKCFAMHCPQRSPLRGPRDDHHIITIDTLSPDSLDPIQKDSCIGASTNTEASDDPENPSVHLAYSSNHQGQENPSTSIAMGNHPAEVEKMTRSRNSRTSSLQDPISLSPIPNVELISNESEQTANQVAQIHVPHTPEATDCPICFLDIVRPEIDQSGSDIDQPGPKINRFGLETIQSEPENDQSEIEACTHCHRRFHSECLQAWLQKKNTCPTCSESDPIPVHSPQEIVKSPNPVVNIYNMVNQCKGITKAKIMIRDHPKVFEAALVSLIMGVILFIFTRHIPK</sequence>
<evidence type="ECO:0000256" key="6">
    <source>
        <dbReference type="SAM" id="Phobius"/>
    </source>
</evidence>
<dbReference type="PROSITE" id="PS50089">
    <property type="entry name" value="ZF_RING_2"/>
    <property type="match status" value="1"/>
</dbReference>
<reference evidence="9 10" key="1">
    <citation type="submission" date="2019-05" db="EMBL/GenBank/DDBJ databases">
        <title>Emergence of the Ug99 lineage of the wheat stem rust pathogen through somatic hybridization.</title>
        <authorList>
            <person name="Li F."/>
            <person name="Upadhyaya N.M."/>
            <person name="Sperschneider J."/>
            <person name="Matny O."/>
            <person name="Nguyen-Phuc H."/>
            <person name="Mago R."/>
            <person name="Raley C."/>
            <person name="Miller M.E."/>
            <person name="Silverstein K.A.T."/>
            <person name="Henningsen E."/>
            <person name="Hirsch C.D."/>
            <person name="Visser B."/>
            <person name="Pretorius Z.A."/>
            <person name="Steffenson B.J."/>
            <person name="Schwessinger B."/>
            <person name="Dodds P.N."/>
            <person name="Figueroa M."/>
        </authorList>
    </citation>
    <scope>NUCLEOTIDE SEQUENCE [LARGE SCALE GENOMIC DNA]</scope>
    <source>
        <strain evidence="9">21-0</strain>
    </source>
</reference>
<evidence type="ECO:0000256" key="2">
    <source>
        <dbReference type="ARBA" id="ARBA00022771"/>
    </source>
</evidence>
<feature type="domain" description="RING-type" evidence="8">
    <location>
        <begin position="152"/>
        <end position="226"/>
    </location>
</feature>
<gene>
    <name evidence="9" type="ORF">PGT21_004442</name>
</gene>
<dbReference type="PANTHER" id="PTHR45798">
    <property type="entry name" value="RING-H2 FINGER PROTEIN ATL61-RELATED-RELATED"/>
    <property type="match status" value="1"/>
</dbReference>
<proteinExistence type="predicted"/>
<protein>
    <recommendedName>
        <fullName evidence="8">RING-type domain-containing protein</fullName>
    </recommendedName>
</protein>
<evidence type="ECO:0000256" key="5">
    <source>
        <dbReference type="SAM" id="MobiDB-lite"/>
    </source>
</evidence>
<dbReference type="GO" id="GO:0008270">
    <property type="term" value="F:zinc ion binding"/>
    <property type="evidence" value="ECO:0007669"/>
    <property type="project" value="UniProtKB-KW"/>
</dbReference>
<keyword evidence="1" id="KW-0479">Metal-binding</keyword>
<dbReference type="Pfam" id="PF13639">
    <property type="entry name" value="zf-RING_2"/>
    <property type="match status" value="1"/>
</dbReference>
<evidence type="ECO:0000256" key="7">
    <source>
        <dbReference type="SAM" id="SignalP"/>
    </source>
</evidence>
<feature type="region of interest" description="Disordered" evidence="5">
    <location>
        <begin position="46"/>
        <end position="92"/>
    </location>
</feature>
<keyword evidence="3" id="KW-0862">Zinc</keyword>
<dbReference type="EMBL" id="VSWC01000105">
    <property type="protein sequence ID" value="KAA1086588.1"/>
    <property type="molecule type" value="Genomic_DNA"/>
</dbReference>
<keyword evidence="10" id="KW-1185">Reference proteome</keyword>
<accession>A0A5B0NF59</accession>
<dbReference type="AlphaFoldDB" id="A0A5B0NF59"/>
<dbReference type="PANTHER" id="PTHR45798:SF97">
    <property type="entry name" value="ALCOHOL-SENSITIVE RING FINGER PROTEIN 1"/>
    <property type="match status" value="1"/>
</dbReference>
<feature type="compositionally biased region" description="Polar residues" evidence="5">
    <location>
        <begin position="75"/>
        <end position="90"/>
    </location>
</feature>
<dbReference type="InterPro" id="IPR052788">
    <property type="entry name" value="RING-type_E3_ligase_ATL"/>
</dbReference>
<organism evidence="9 10">
    <name type="scientific">Puccinia graminis f. sp. tritici</name>
    <dbReference type="NCBI Taxonomy" id="56615"/>
    <lineage>
        <taxon>Eukaryota</taxon>
        <taxon>Fungi</taxon>
        <taxon>Dikarya</taxon>
        <taxon>Basidiomycota</taxon>
        <taxon>Pucciniomycotina</taxon>
        <taxon>Pucciniomycetes</taxon>
        <taxon>Pucciniales</taxon>
        <taxon>Pucciniaceae</taxon>
        <taxon>Puccinia</taxon>
    </lineage>
</organism>
<feature type="transmembrane region" description="Helical" evidence="6">
    <location>
        <begin position="272"/>
        <end position="290"/>
    </location>
</feature>
<dbReference type="SUPFAM" id="SSF57850">
    <property type="entry name" value="RING/U-box"/>
    <property type="match status" value="1"/>
</dbReference>
<dbReference type="InterPro" id="IPR001841">
    <property type="entry name" value="Znf_RING"/>
</dbReference>
<evidence type="ECO:0000259" key="8">
    <source>
        <dbReference type="PROSITE" id="PS50089"/>
    </source>
</evidence>
<evidence type="ECO:0000313" key="9">
    <source>
        <dbReference type="EMBL" id="KAA1086588.1"/>
    </source>
</evidence>
<keyword evidence="2 4" id="KW-0863">Zinc-finger</keyword>
<evidence type="ECO:0000256" key="1">
    <source>
        <dbReference type="ARBA" id="ARBA00022723"/>
    </source>
</evidence>
<dbReference type="Gene3D" id="3.30.40.10">
    <property type="entry name" value="Zinc/RING finger domain, C3HC4 (zinc finger)"/>
    <property type="match status" value="1"/>
</dbReference>
<dbReference type="InterPro" id="IPR013083">
    <property type="entry name" value="Znf_RING/FYVE/PHD"/>
</dbReference>
<keyword evidence="6" id="KW-1133">Transmembrane helix</keyword>
<keyword evidence="6" id="KW-0472">Membrane</keyword>
<dbReference type="Proteomes" id="UP000324748">
    <property type="component" value="Unassembled WGS sequence"/>
</dbReference>
<evidence type="ECO:0000313" key="10">
    <source>
        <dbReference type="Proteomes" id="UP000324748"/>
    </source>
</evidence>
<evidence type="ECO:0000256" key="4">
    <source>
        <dbReference type="PROSITE-ProRule" id="PRU00175"/>
    </source>
</evidence>